<sequence length="328" mass="36008">MPQRAEKIEISHRTIIFAVFFVLFLWLLYVIRDTILQFFVALLIMAILNPLVTKLSKYKIPRSLSILLVYVLLVGLMSFVVATVIPPLIEQTTLFINNFPSFLDNLGVSSLISEQVIQQLLVQIGSLPAQAAKITLSLFSNVINIVTILVFAFYLLASRSKLDDQLVVFLGETKNNQINRVIDLLEKRLGSWAIGQMSLMFVVGLSNYIGLRLLGIPFALPLAILAGILEIVPFLGPIIASVPAVVIGFGLSPFLGLATAALAFLIQQLENYVFVPKIMQKSTGINPIITLLSLAIGFKLAGVVGLLISVPIFISASIISKEYLLLKK</sequence>
<keyword evidence="5 8" id="KW-0812">Transmembrane</keyword>
<keyword evidence="3" id="KW-0813">Transport</keyword>
<evidence type="ECO:0000256" key="7">
    <source>
        <dbReference type="ARBA" id="ARBA00023136"/>
    </source>
</evidence>
<comment type="similarity">
    <text evidence="2">Belongs to the autoinducer-2 exporter (AI-2E) (TC 2.A.86) family.</text>
</comment>
<evidence type="ECO:0000256" key="1">
    <source>
        <dbReference type="ARBA" id="ARBA00004651"/>
    </source>
</evidence>
<feature type="transmembrane region" description="Helical" evidence="8">
    <location>
        <begin position="134"/>
        <end position="156"/>
    </location>
</feature>
<gene>
    <name evidence="9" type="ORF">A2771_01300</name>
</gene>
<feature type="transmembrane region" description="Helical" evidence="8">
    <location>
        <begin position="242"/>
        <end position="266"/>
    </location>
</feature>
<reference evidence="9 10" key="1">
    <citation type="journal article" date="2016" name="Nat. Commun.">
        <title>Thousands of microbial genomes shed light on interconnected biogeochemical processes in an aquifer system.</title>
        <authorList>
            <person name="Anantharaman K."/>
            <person name="Brown C.T."/>
            <person name="Hug L.A."/>
            <person name="Sharon I."/>
            <person name="Castelle C.J."/>
            <person name="Probst A.J."/>
            <person name="Thomas B.C."/>
            <person name="Singh A."/>
            <person name="Wilkins M.J."/>
            <person name="Karaoz U."/>
            <person name="Brodie E.L."/>
            <person name="Williams K.H."/>
            <person name="Hubbard S.S."/>
            <person name="Banfield J.F."/>
        </authorList>
    </citation>
    <scope>NUCLEOTIDE SEQUENCE [LARGE SCALE GENOMIC DNA]</scope>
</reference>
<comment type="caution">
    <text evidence="9">The sequence shown here is derived from an EMBL/GenBank/DDBJ whole genome shotgun (WGS) entry which is preliminary data.</text>
</comment>
<accession>A0A1F7Y271</accession>
<evidence type="ECO:0008006" key="11">
    <source>
        <dbReference type="Google" id="ProtNLM"/>
    </source>
</evidence>
<proteinExistence type="inferred from homology"/>
<dbReference type="PANTHER" id="PTHR21716:SF53">
    <property type="entry name" value="PERMEASE PERM-RELATED"/>
    <property type="match status" value="1"/>
</dbReference>
<evidence type="ECO:0000256" key="3">
    <source>
        <dbReference type="ARBA" id="ARBA00022448"/>
    </source>
</evidence>
<dbReference type="Pfam" id="PF01594">
    <property type="entry name" value="AI-2E_transport"/>
    <property type="match status" value="1"/>
</dbReference>
<comment type="subcellular location">
    <subcellularLocation>
        <location evidence="1">Cell membrane</location>
        <topology evidence="1">Multi-pass membrane protein</topology>
    </subcellularLocation>
</comment>
<feature type="transmembrane region" description="Helical" evidence="8">
    <location>
        <begin position="286"/>
        <end position="319"/>
    </location>
</feature>
<dbReference type="PANTHER" id="PTHR21716">
    <property type="entry name" value="TRANSMEMBRANE PROTEIN"/>
    <property type="match status" value="1"/>
</dbReference>
<feature type="transmembrane region" description="Helical" evidence="8">
    <location>
        <begin position="64"/>
        <end position="89"/>
    </location>
</feature>
<keyword evidence="4" id="KW-1003">Cell membrane</keyword>
<protein>
    <recommendedName>
        <fullName evidence="11">AI-2E family transporter</fullName>
    </recommendedName>
</protein>
<name>A0A1F7Y271_9BACT</name>
<dbReference type="GO" id="GO:0005886">
    <property type="term" value="C:plasma membrane"/>
    <property type="evidence" value="ECO:0007669"/>
    <property type="project" value="UniProtKB-SubCell"/>
</dbReference>
<dbReference type="Proteomes" id="UP000176741">
    <property type="component" value="Unassembled WGS sequence"/>
</dbReference>
<evidence type="ECO:0000256" key="4">
    <source>
        <dbReference type="ARBA" id="ARBA00022475"/>
    </source>
</evidence>
<feature type="transmembrane region" description="Helical" evidence="8">
    <location>
        <begin position="12"/>
        <end position="29"/>
    </location>
</feature>
<dbReference type="AlphaFoldDB" id="A0A1F7Y271"/>
<evidence type="ECO:0000313" key="9">
    <source>
        <dbReference type="EMBL" id="OGM21009.1"/>
    </source>
</evidence>
<feature type="transmembrane region" description="Helical" evidence="8">
    <location>
        <begin position="215"/>
        <end position="235"/>
    </location>
</feature>
<dbReference type="EMBL" id="MGGD01000021">
    <property type="protein sequence ID" value="OGM21009.1"/>
    <property type="molecule type" value="Genomic_DNA"/>
</dbReference>
<evidence type="ECO:0000313" key="10">
    <source>
        <dbReference type="Proteomes" id="UP000176741"/>
    </source>
</evidence>
<keyword evidence="7 8" id="KW-0472">Membrane</keyword>
<keyword evidence="6 8" id="KW-1133">Transmembrane helix</keyword>
<evidence type="ECO:0000256" key="5">
    <source>
        <dbReference type="ARBA" id="ARBA00022692"/>
    </source>
</evidence>
<evidence type="ECO:0000256" key="2">
    <source>
        <dbReference type="ARBA" id="ARBA00009773"/>
    </source>
</evidence>
<evidence type="ECO:0000256" key="8">
    <source>
        <dbReference type="SAM" id="Phobius"/>
    </source>
</evidence>
<evidence type="ECO:0000256" key="6">
    <source>
        <dbReference type="ARBA" id="ARBA00022989"/>
    </source>
</evidence>
<dbReference type="InterPro" id="IPR002549">
    <property type="entry name" value="AI-2E-like"/>
</dbReference>
<organism evidence="9 10">
    <name type="scientific">Candidatus Woesebacteria bacterium RIFCSPHIGHO2_01_FULL_38_26b</name>
    <dbReference type="NCBI Taxonomy" id="1802491"/>
    <lineage>
        <taxon>Bacteria</taxon>
        <taxon>Candidatus Woeseibacteriota</taxon>
    </lineage>
</organism>
<dbReference type="GO" id="GO:0055085">
    <property type="term" value="P:transmembrane transport"/>
    <property type="evidence" value="ECO:0007669"/>
    <property type="project" value="TreeGrafter"/>
</dbReference>
<feature type="transmembrane region" description="Helical" evidence="8">
    <location>
        <begin position="35"/>
        <end position="52"/>
    </location>
</feature>
<feature type="transmembrane region" description="Helical" evidence="8">
    <location>
        <begin position="189"/>
        <end position="209"/>
    </location>
</feature>